<gene>
    <name evidence="6" type="ORF">KUCA_T00003913001</name>
</gene>
<comment type="similarity">
    <text evidence="2">Belongs to the AIM23 family.</text>
</comment>
<sequence>MQRLFFGSRTSLRCYSRYQKFTQPSSNRSGGFRPPKARFDPFANLGGSDRDREALGAIRDEVMRTNSRGNVFFISDKHPSGELMSFKDAIHDMDLASSGFQFCGTKPMDGRFDCAIIKLVDRRKAMTEYSDYLHNKISKNSKIQASMRQHRPQQTQDSKSKTVKLTWEISVADLVSHKWKQIDKIVSKGTPLNIFITSKSQARNVSANDFAHGAATASSLSDLESMKRAKVLDHIKANLDEAGLKYSVNGGIGDKVLIKINGS</sequence>
<proteinExistence type="inferred from homology"/>
<dbReference type="HOGENOM" id="CLU_1057938_0_0_1"/>
<reference evidence="6" key="1">
    <citation type="submission" date="2013-12" db="EMBL/GenBank/DDBJ databases">
        <authorList>
            <person name="Genoscope - CEA"/>
        </authorList>
    </citation>
    <scope>NUCLEOTIDE SEQUENCE</scope>
    <source>
        <strain evidence="6">CBS 1993</strain>
    </source>
</reference>
<dbReference type="EMBL" id="HG793128">
    <property type="protein sequence ID" value="CDK27933.1"/>
    <property type="molecule type" value="Genomic_DNA"/>
</dbReference>
<keyword evidence="7" id="KW-1185">Reference proteome</keyword>
<dbReference type="InterPro" id="IPR029427">
    <property type="entry name" value="AIM23"/>
</dbReference>
<comment type="subcellular location">
    <subcellularLocation>
        <location evidence="1">Mitochondrion</location>
    </subcellularLocation>
</comment>
<name>W6MNS9_9ASCO</name>
<reference evidence="6" key="2">
    <citation type="submission" date="2014-02" db="EMBL/GenBank/DDBJ databases">
        <title>Complete DNA sequence of /Kuraishia capsulata/ illustrates novel genomic features among budding yeasts (/Saccharomycotina/).</title>
        <authorList>
            <person name="Morales L."/>
            <person name="Noel B."/>
            <person name="Porcel B."/>
            <person name="Marcet-Houben M."/>
            <person name="Hullo M-F."/>
            <person name="Sacerdot C."/>
            <person name="Tekaia F."/>
            <person name="Leh-Louis V."/>
            <person name="Despons L."/>
            <person name="Khanna V."/>
            <person name="Aury J-M."/>
            <person name="Barbe V."/>
            <person name="Couloux A."/>
            <person name="Labadie K."/>
            <person name="Pelletier E."/>
            <person name="Souciet J-L."/>
            <person name="Boekhout T."/>
            <person name="Gabaldon T."/>
            <person name="Wincker P."/>
            <person name="Dujon B."/>
        </authorList>
    </citation>
    <scope>NUCLEOTIDE SEQUENCE</scope>
    <source>
        <strain evidence="6">CBS 1993</strain>
    </source>
</reference>
<evidence type="ECO:0000256" key="4">
    <source>
        <dbReference type="ARBA" id="ARBA00022946"/>
    </source>
</evidence>
<dbReference type="RefSeq" id="XP_022459925.1">
    <property type="nucleotide sequence ID" value="XM_022602376.1"/>
</dbReference>
<accession>W6MNS9</accession>
<protein>
    <recommendedName>
        <fullName evidence="3">Altered inheritance of mitochondria protein 23, mitochondrial</fullName>
    </recommendedName>
</protein>
<keyword evidence="5" id="KW-0496">Mitochondrion</keyword>
<keyword evidence="4" id="KW-0809">Transit peptide</keyword>
<dbReference type="GO" id="GO:0005739">
    <property type="term" value="C:mitochondrion"/>
    <property type="evidence" value="ECO:0007669"/>
    <property type="project" value="UniProtKB-SubCell"/>
</dbReference>
<evidence type="ECO:0000256" key="2">
    <source>
        <dbReference type="ARBA" id="ARBA00008476"/>
    </source>
</evidence>
<evidence type="ECO:0000256" key="5">
    <source>
        <dbReference type="ARBA" id="ARBA00023128"/>
    </source>
</evidence>
<dbReference type="OrthoDB" id="3996489at2759"/>
<evidence type="ECO:0000256" key="3">
    <source>
        <dbReference type="ARBA" id="ARBA00013994"/>
    </source>
</evidence>
<dbReference type="Proteomes" id="UP000019384">
    <property type="component" value="Unassembled WGS sequence"/>
</dbReference>
<dbReference type="Pfam" id="PF14877">
    <property type="entry name" value="mIF3"/>
    <property type="match status" value="1"/>
</dbReference>
<evidence type="ECO:0000313" key="7">
    <source>
        <dbReference type="Proteomes" id="UP000019384"/>
    </source>
</evidence>
<evidence type="ECO:0000256" key="1">
    <source>
        <dbReference type="ARBA" id="ARBA00004173"/>
    </source>
</evidence>
<organism evidence="6 7">
    <name type="scientific">Kuraishia capsulata CBS 1993</name>
    <dbReference type="NCBI Taxonomy" id="1382522"/>
    <lineage>
        <taxon>Eukaryota</taxon>
        <taxon>Fungi</taxon>
        <taxon>Dikarya</taxon>
        <taxon>Ascomycota</taxon>
        <taxon>Saccharomycotina</taxon>
        <taxon>Pichiomycetes</taxon>
        <taxon>Pichiales</taxon>
        <taxon>Pichiaceae</taxon>
        <taxon>Kuraishia</taxon>
    </lineage>
</organism>
<dbReference type="AlphaFoldDB" id="W6MNS9"/>
<dbReference type="GeneID" id="34521313"/>
<evidence type="ECO:0000313" key="6">
    <source>
        <dbReference type="EMBL" id="CDK27933.1"/>
    </source>
</evidence>